<evidence type="ECO:0000256" key="1">
    <source>
        <dbReference type="ARBA" id="ARBA00022729"/>
    </source>
</evidence>
<dbReference type="PANTHER" id="PTHR24373:SF275">
    <property type="entry name" value="TIR DOMAIN-CONTAINING PROTEIN"/>
    <property type="match status" value="1"/>
</dbReference>
<reference evidence="2 3" key="1">
    <citation type="journal article" date="2019" name="Sci. Rep.">
        <title>Orb-weaving spider Araneus ventricosus genome elucidates the spidroin gene catalogue.</title>
        <authorList>
            <person name="Kono N."/>
            <person name="Nakamura H."/>
            <person name="Ohtoshi R."/>
            <person name="Moran D.A.P."/>
            <person name="Shinohara A."/>
            <person name="Yoshida Y."/>
            <person name="Fujiwara M."/>
            <person name="Mori M."/>
            <person name="Tomita M."/>
            <person name="Arakawa K."/>
        </authorList>
    </citation>
    <scope>NUCLEOTIDE SEQUENCE [LARGE SCALE GENOMIC DNA]</scope>
</reference>
<gene>
    <name evidence="2" type="ORF">AVEN_203886_1</name>
</gene>
<sequence>MENATKHKSLQNPIKVNHSNVNTSRKIPTMKNRPRFSLGAGSHSSKYLLSCFVLFFACLHVFICVSAAEEEFPKEKCEKALPECDCEEGYMDVVGLICQNVSNFETFTQTLSDGSVFKVNTTYDIILTGIRVLPRGFLKGLIVERLYIDEIQTEVVEDGAFDGMLQLKKFQVKLSSIQEIPDFRPVRNSLRNLNLDNSRLTSVSGDRLKNLTNLLTVSFVNNSIQSVASDAFE</sequence>
<dbReference type="InterPro" id="IPR050328">
    <property type="entry name" value="Dev_Immune_Receptor"/>
</dbReference>
<dbReference type="Proteomes" id="UP000499080">
    <property type="component" value="Unassembled WGS sequence"/>
</dbReference>
<comment type="caution">
    <text evidence="2">The sequence shown here is derived from an EMBL/GenBank/DDBJ whole genome shotgun (WGS) entry which is preliminary data.</text>
</comment>
<accession>A0A4Y2SE42</accession>
<protein>
    <recommendedName>
        <fullName evidence="4">LRRNT domain-containing protein</fullName>
    </recommendedName>
</protein>
<dbReference type="SUPFAM" id="SSF52058">
    <property type="entry name" value="L domain-like"/>
    <property type="match status" value="1"/>
</dbReference>
<dbReference type="EMBL" id="BGPR01021317">
    <property type="protein sequence ID" value="GBN86494.1"/>
    <property type="molecule type" value="Genomic_DNA"/>
</dbReference>
<dbReference type="InterPro" id="IPR032675">
    <property type="entry name" value="LRR_dom_sf"/>
</dbReference>
<evidence type="ECO:0000313" key="2">
    <source>
        <dbReference type="EMBL" id="GBN86494.1"/>
    </source>
</evidence>
<keyword evidence="1" id="KW-0732">Signal</keyword>
<dbReference type="AlphaFoldDB" id="A0A4Y2SE42"/>
<evidence type="ECO:0000313" key="3">
    <source>
        <dbReference type="Proteomes" id="UP000499080"/>
    </source>
</evidence>
<proteinExistence type="predicted"/>
<dbReference type="OrthoDB" id="676979at2759"/>
<dbReference type="PANTHER" id="PTHR24373">
    <property type="entry name" value="SLIT RELATED LEUCINE-RICH REPEAT NEURONAL PROTEIN"/>
    <property type="match status" value="1"/>
</dbReference>
<name>A0A4Y2SE42_ARAVE</name>
<keyword evidence="3" id="KW-1185">Reference proteome</keyword>
<organism evidence="2 3">
    <name type="scientific">Araneus ventricosus</name>
    <name type="common">Orbweaver spider</name>
    <name type="synonym">Epeira ventricosa</name>
    <dbReference type="NCBI Taxonomy" id="182803"/>
    <lineage>
        <taxon>Eukaryota</taxon>
        <taxon>Metazoa</taxon>
        <taxon>Ecdysozoa</taxon>
        <taxon>Arthropoda</taxon>
        <taxon>Chelicerata</taxon>
        <taxon>Arachnida</taxon>
        <taxon>Araneae</taxon>
        <taxon>Araneomorphae</taxon>
        <taxon>Entelegynae</taxon>
        <taxon>Araneoidea</taxon>
        <taxon>Araneidae</taxon>
        <taxon>Araneus</taxon>
    </lineage>
</organism>
<evidence type="ECO:0008006" key="4">
    <source>
        <dbReference type="Google" id="ProtNLM"/>
    </source>
</evidence>
<feature type="non-terminal residue" evidence="2">
    <location>
        <position position="233"/>
    </location>
</feature>
<dbReference type="Gene3D" id="3.80.10.10">
    <property type="entry name" value="Ribonuclease Inhibitor"/>
    <property type="match status" value="1"/>
</dbReference>